<accession>A0A1H8D214</accession>
<evidence type="ECO:0000256" key="1">
    <source>
        <dbReference type="SAM" id="MobiDB-lite"/>
    </source>
</evidence>
<dbReference type="InterPro" id="IPR021323">
    <property type="entry name" value="DUF2927"/>
</dbReference>
<dbReference type="AlphaFoldDB" id="A0A1H8D214"/>
<name>A0A1H8D214_9RHOB</name>
<reference evidence="2 3" key="1">
    <citation type="submission" date="2016-10" db="EMBL/GenBank/DDBJ databases">
        <authorList>
            <person name="de Groot N.N."/>
        </authorList>
    </citation>
    <scope>NUCLEOTIDE SEQUENCE [LARGE SCALE GENOMIC DNA]</scope>
    <source>
        <strain evidence="2 3">CGMCC 1.10836</strain>
    </source>
</reference>
<evidence type="ECO:0000313" key="3">
    <source>
        <dbReference type="Proteomes" id="UP000183002"/>
    </source>
</evidence>
<sequence>MRLVSLLSIGFLTACVPSPGADVSMNQSKAATSTSTSTSAMNRFGLTAAPRPSRSNGEIARDFMELSFMMESGRALPVFARFEGPITVRTAGAVPPNAATDLARLLQRFRNEAGLNIREVASGPASINIEFVPRNVIRATYANVACFVVPRVSSWAEFRAGRNTGVLDWTSLKQREHVSVFIPADSSAQEVRDCLHEETAQAMGPLNDLFRLTDSVFNDDNFHTALTGFDMTILRAFYAPELQSGMTQAQVAAKLPGILARINPSGNHGGASEVNPTPRFWINQIQTALGTSGSVSSRENAARQAVATARAQGWTAGRLAFSYFALGRISLTSNPAAAIEAFTQAGLIYSRLPGGDIYGAHVDMQLAAFALSRGEADRALNIANRNLPIVARAENASLMATLMLVKAEALQMQGKSSEAAAVRIDSQGWARYGFGSEAQIRARAAEISALARRGNKS</sequence>
<feature type="region of interest" description="Disordered" evidence="1">
    <location>
        <begin position="23"/>
        <end position="55"/>
    </location>
</feature>
<feature type="compositionally biased region" description="Low complexity" evidence="1">
    <location>
        <begin position="30"/>
        <end position="40"/>
    </location>
</feature>
<evidence type="ECO:0008006" key="4">
    <source>
        <dbReference type="Google" id="ProtNLM"/>
    </source>
</evidence>
<dbReference type="OrthoDB" id="7823193at2"/>
<dbReference type="PROSITE" id="PS51257">
    <property type="entry name" value="PROKAR_LIPOPROTEIN"/>
    <property type="match status" value="1"/>
</dbReference>
<proteinExistence type="predicted"/>
<dbReference type="STRING" id="1077947.SAMN05216227_100616"/>
<protein>
    <recommendedName>
        <fullName evidence="4">DUF2927 domain-containing protein</fullName>
    </recommendedName>
</protein>
<dbReference type="EMBL" id="FOCO01000006">
    <property type="protein sequence ID" value="SEN00537.1"/>
    <property type="molecule type" value="Genomic_DNA"/>
</dbReference>
<dbReference type="RefSeq" id="WP_050518474.1">
    <property type="nucleotide sequence ID" value="NZ_FOCO01000006.1"/>
</dbReference>
<keyword evidence="3" id="KW-1185">Reference proteome</keyword>
<evidence type="ECO:0000313" key="2">
    <source>
        <dbReference type="EMBL" id="SEN00537.1"/>
    </source>
</evidence>
<gene>
    <name evidence="2" type="ORF">SAMN05216227_100616</name>
</gene>
<dbReference type="Proteomes" id="UP000183002">
    <property type="component" value="Unassembled WGS sequence"/>
</dbReference>
<dbReference type="Pfam" id="PF11150">
    <property type="entry name" value="DUF2927"/>
    <property type="match status" value="1"/>
</dbReference>
<organism evidence="2 3">
    <name type="scientific">Pseudorhodobacter antarcticus</name>
    <dbReference type="NCBI Taxonomy" id="1077947"/>
    <lineage>
        <taxon>Bacteria</taxon>
        <taxon>Pseudomonadati</taxon>
        <taxon>Pseudomonadota</taxon>
        <taxon>Alphaproteobacteria</taxon>
        <taxon>Rhodobacterales</taxon>
        <taxon>Paracoccaceae</taxon>
        <taxon>Pseudorhodobacter</taxon>
    </lineage>
</organism>